<feature type="transmembrane region" description="Helical" evidence="7">
    <location>
        <begin position="475"/>
        <end position="500"/>
    </location>
</feature>
<dbReference type="GO" id="GO:0022857">
    <property type="term" value="F:transmembrane transporter activity"/>
    <property type="evidence" value="ECO:0007669"/>
    <property type="project" value="InterPro"/>
</dbReference>
<dbReference type="EMBL" id="KB822724">
    <property type="protein sequence ID" value="ETN37205.1"/>
    <property type="molecule type" value="Genomic_DNA"/>
</dbReference>
<feature type="transmembrane region" description="Helical" evidence="7">
    <location>
        <begin position="158"/>
        <end position="180"/>
    </location>
</feature>
<dbReference type="PRINTS" id="PR01035">
    <property type="entry name" value="TCRTETA"/>
</dbReference>
<feature type="transmembrane region" description="Helical" evidence="7">
    <location>
        <begin position="65"/>
        <end position="88"/>
    </location>
</feature>
<evidence type="ECO:0000256" key="3">
    <source>
        <dbReference type="ARBA" id="ARBA00022692"/>
    </source>
</evidence>
<dbReference type="GO" id="GO:0016020">
    <property type="term" value="C:membrane"/>
    <property type="evidence" value="ECO:0007669"/>
    <property type="project" value="UniProtKB-SubCell"/>
</dbReference>
<feature type="transmembrane region" description="Helical" evidence="7">
    <location>
        <begin position="405"/>
        <end position="424"/>
    </location>
</feature>
<dbReference type="Pfam" id="PF07690">
    <property type="entry name" value="MFS_1"/>
    <property type="match status" value="1"/>
</dbReference>
<dbReference type="GeneID" id="19975534"/>
<dbReference type="eggNOG" id="KOG2615">
    <property type="taxonomic scope" value="Eukaryota"/>
</dbReference>
<feature type="region of interest" description="Disordered" evidence="6">
    <location>
        <begin position="1"/>
        <end position="21"/>
    </location>
</feature>
<dbReference type="Proteomes" id="UP000030752">
    <property type="component" value="Unassembled WGS sequence"/>
</dbReference>
<keyword evidence="4 7" id="KW-1133">Transmembrane helix</keyword>
<keyword evidence="9" id="KW-1185">Reference proteome</keyword>
<dbReference type="SUPFAM" id="SSF103473">
    <property type="entry name" value="MFS general substrate transporter"/>
    <property type="match status" value="1"/>
</dbReference>
<keyword evidence="3 7" id="KW-0812">Transmembrane</keyword>
<dbReference type="VEuPathDB" id="FungiDB:HMPREF1541_08195"/>
<evidence type="ECO:0000256" key="1">
    <source>
        <dbReference type="ARBA" id="ARBA00004141"/>
    </source>
</evidence>
<protein>
    <recommendedName>
        <fullName evidence="10">Major facilitator superfamily (MFS) profile domain-containing protein</fullName>
    </recommendedName>
</protein>
<evidence type="ECO:0000256" key="6">
    <source>
        <dbReference type="SAM" id="MobiDB-lite"/>
    </source>
</evidence>
<evidence type="ECO:0000256" key="2">
    <source>
        <dbReference type="ARBA" id="ARBA00022448"/>
    </source>
</evidence>
<feature type="region of interest" description="Disordered" evidence="6">
    <location>
        <begin position="280"/>
        <end position="303"/>
    </location>
</feature>
<proteinExistence type="predicted"/>
<dbReference type="AlphaFoldDB" id="W2RLK5"/>
<comment type="subcellular location">
    <subcellularLocation>
        <location evidence="1">Membrane</location>
        <topology evidence="1">Multi-pass membrane protein</topology>
    </subcellularLocation>
</comment>
<dbReference type="HOGENOM" id="CLU_001265_54_5_1"/>
<evidence type="ECO:0008006" key="10">
    <source>
        <dbReference type="Google" id="ProtNLM"/>
    </source>
</evidence>
<dbReference type="InterPro" id="IPR011701">
    <property type="entry name" value="MFS"/>
</dbReference>
<name>W2RLK5_CYPE1</name>
<feature type="transmembrane region" description="Helical" evidence="7">
    <location>
        <begin position="324"/>
        <end position="348"/>
    </location>
</feature>
<dbReference type="PANTHER" id="PTHR23504">
    <property type="entry name" value="MAJOR FACILITATOR SUPERFAMILY DOMAIN-CONTAINING PROTEIN 10"/>
    <property type="match status" value="1"/>
</dbReference>
<dbReference type="RefSeq" id="XP_008720737.1">
    <property type="nucleotide sequence ID" value="XM_008722515.1"/>
</dbReference>
<organism evidence="8 9">
    <name type="scientific">Cyphellophora europaea (strain CBS 101466)</name>
    <name type="common">Phialophora europaea</name>
    <dbReference type="NCBI Taxonomy" id="1220924"/>
    <lineage>
        <taxon>Eukaryota</taxon>
        <taxon>Fungi</taxon>
        <taxon>Dikarya</taxon>
        <taxon>Ascomycota</taxon>
        <taxon>Pezizomycotina</taxon>
        <taxon>Eurotiomycetes</taxon>
        <taxon>Chaetothyriomycetidae</taxon>
        <taxon>Chaetothyriales</taxon>
        <taxon>Cyphellophoraceae</taxon>
        <taxon>Cyphellophora</taxon>
    </lineage>
</organism>
<evidence type="ECO:0000256" key="5">
    <source>
        <dbReference type="ARBA" id="ARBA00023136"/>
    </source>
</evidence>
<feature type="transmembrane region" description="Helical" evidence="7">
    <location>
        <begin position="436"/>
        <end position="463"/>
    </location>
</feature>
<sequence>MVDPERAAAPQRPPRPPSWSSIPHKAQLAIICSVRIADFFQQASLQAYMYYQLKSFSPSSSDADISFQSGVLLGVFTAAQIFTGIIWGRVADSPGWGRKRVLMVGLVGQGISCLGVAFSGSFTTAVVWRGLGGAVNATVGGARTALSEATEKRYHSRTFLILPLAWNVANIFGPMVGGVLSDPVLNYPGLFGAGSVFGGADGVGWMTSWPYAAPNIFSALVCFADAALIFLGLRETLVSRKMVRDRGLEMAESLRYHLRRMFFKRWGYRQLDQQEEMQLGTPDVDDGEEATSTPLTPLPLKEMDAPPSVPMPKPSFYDTLTKNVLCVLLTVAFMDFQMGGFTSLWSVFLSSSLRTKEENQNISLPFHFAGGIGMSPSTVGVAMSTLGFVGIIFQLTLYPRVNARFGLLKSTMWSLAVFPLPYAIAPYLSLVVHEQVLLWLGVFLVAGLQVGARTFAVPGLVLLTNNASPSPAVLGTIHGLGAATSSAARTIGPIVAGHWYSQGLEGGSVGKAWWLLSMVALAGVVPSYWARDGR</sequence>
<dbReference type="PANTHER" id="PTHR23504:SF16">
    <property type="entry name" value="TRANSPORTER, PUTATIVE (AFU_ORTHOLOGUE AFUA_1G13970)-RELATED"/>
    <property type="match status" value="1"/>
</dbReference>
<dbReference type="OrthoDB" id="10262656at2759"/>
<feature type="transmembrane region" description="Helical" evidence="7">
    <location>
        <begin position="368"/>
        <end position="393"/>
    </location>
</feature>
<accession>W2RLK5</accession>
<dbReference type="InterPro" id="IPR036259">
    <property type="entry name" value="MFS_trans_sf"/>
</dbReference>
<evidence type="ECO:0000313" key="8">
    <source>
        <dbReference type="EMBL" id="ETN37205.1"/>
    </source>
</evidence>
<feature type="transmembrane region" description="Helical" evidence="7">
    <location>
        <begin position="100"/>
        <end position="120"/>
    </location>
</feature>
<dbReference type="STRING" id="1220924.W2RLK5"/>
<evidence type="ECO:0000256" key="4">
    <source>
        <dbReference type="ARBA" id="ARBA00022989"/>
    </source>
</evidence>
<feature type="transmembrane region" description="Helical" evidence="7">
    <location>
        <begin position="211"/>
        <end position="233"/>
    </location>
</feature>
<evidence type="ECO:0000313" key="9">
    <source>
        <dbReference type="Proteomes" id="UP000030752"/>
    </source>
</evidence>
<dbReference type="InParanoid" id="W2RLK5"/>
<dbReference type="InterPro" id="IPR001958">
    <property type="entry name" value="Tet-R_TetA/multi-R_MdtG-like"/>
</dbReference>
<feature type="transmembrane region" description="Helical" evidence="7">
    <location>
        <begin position="512"/>
        <end position="530"/>
    </location>
</feature>
<gene>
    <name evidence="8" type="ORF">HMPREF1541_08195</name>
</gene>
<keyword evidence="5 7" id="KW-0472">Membrane</keyword>
<dbReference type="Gene3D" id="1.20.1250.20">
    <property type="entry name" value="MFS general substrate transporter like domains"/>
    <property type="match status" value="1"/>
</dbReference>
<reference evidence="8 9" key="1">
    <citation type="submission" date="2013-03" db="EMBL/GenBank/DDBJ databases">
        <title>The Genome Sequence of Phialophora europaea CBS 101466.</title>
        <authorList>
            <consortium name="The Broad Institute Genomics Platform"/>
            <person name="Cuomo C."/>
            <person name="de Hoog S."/>
            <person name="Gorbushina A."/>
            <person name="Walker B."/>
            <person name="Young S.K."/>
            <person name="Zeng Q."/>
            <person name="Gargeya S."/>
            <person name="Fitzgerald M."/>
            <person name="Haas B."/>
            <person name="Abouelleil A."/>
            <person name="Allen A.W."/>
            <person name="Alvarado L."/>
            <person name="Arachchi H.M."/>
            <person name="Berlin A.M."/>
            <person name="Chapman S.B."/>
            <person name="Gainer-Dewar J."/>
            <person name="Goldberg J."/>
            <person name="Griggs A."/>
            <person name="Gujja S."/>
            <person name="Hansen M."/>
            <person name="Howarth C."/>
            <person name="Imamovic A."/>
            <person name="Ireland A."/>
            <person name="Larimer J."/>
            <person name="McCowan C."/>
            <person name="Murphy C."/>
            <person name="Pearson M."/>
            <person name="Poon T.W."/>
            <person name="Priest M."/>
            <person name="Roberts A."/>
            <person name="Saif S."/>
            <person name="Shea T."/>
            <person name="Sisk P."/>
            <person name="Sykes S."/>
            <person name="Wortman J."/>
            <person name="Nusbaum C."/>
            <person name="Birren B."/>
        </authorList>
    </citation>
    <scope>NUCLEOTIDE SEQUENCE [LARGE SCALE GENOMIC DNA]</scope>
    <source>
        <strain evidence="8 9">CBS 101466</strain>
    </source>
</reference>
<evidence type="ECO:0000256" key="7">
    <source>
        <dbReference type="SAM" id="Phobius"/>
    </source>
</evidence>
<keyword evidence="2" id="KW-0813">Transport</keyword>